<evidence type="ECO:0000256" key="6">
    <source>
        <dbReference type="ARBA" id="ARBA00022692"/>
    </source>
</evidence>
<keyword evidence="7" id="KW-0256">Endoplasmic reticulum</keyword>
<gene>
    <name evidence="12" type="ORF">CTAYLR_005523</name>
</gene>
<evidence type="ECO:0000256" key="10">
    <source>
        <dbReference type="ARBA" id="ARBA00049506"/>
    </source>
</evidence>
<name>A0AAD7XGA9_9STRA</name>
<accession>A0AAD7XGA9</accession>
<evidence type="ECO:0000313" key="12">
    <source>
        <dbReference type="EMBL" id="KAJ8598198.1"/>
    </source>
</evidence>
<keyword evidence="5" id="KW-0808">Transferase</keyword>
<feature type="transmembrane region" description="Helical" evidence="11">
    <location>
        <begin position="339"/>
        <end position="359"/>
    </location>
</feature>
<organism evidence="12 13">
    <name type="scientific">Chrysophaeum taylorii</name>
    <dbReference type="NCBI Taxonomy" id="2483200"/>
    <lineage>
        <taxon>Eukaryota</taxon>
        <taxon>Sar</taxon>
        <taxon>Stramenopiles</taxon>
        <taxon>Ochrophyta</taxon>
        <taxon>Pelagophyceae</taxon>
        <taxon>Pelagomonadales</taxon>
        <taxon>Pelagomonadaceae</taxon>
        <taxon>Chrysophaeum</taxon>
    </lineage>
</organism>
<comment type="subcellular location">
    <subcellularLocation>
        <location evidence="1">Endoplasmic reticulum membrane</location>
        <topology evidence="1">Multi-pass membrane protein</topology>
    </subcellularLocation>
</comment>
<protein>
    <recommendedName>
        <fullName evidence="3">dolichyl-P-Man:Man5GlcNAc2-PP-dolichol alpha-1,3-mannosyltransferase</fullName>
        <ecNumber evidence="3">2.4.1.258</ecNumber>
    </recommendedName>
</protein>
<keyword evidence="9 11" id="KW-0472">Membrane</keyword>
<feature type="transmembrane region" description="Helical" evidence="11">
    <location>
        <begin position="160"/>
        <end position="178"/>
    </location>
</feature>
<dbReference type="EC" id="2.4.1.258" evidence="3"/>
<keyword evidence="4" id="KW-0328">Glycosyltransferase</keyword>
<dbReference type="InterPro" id="IPR007873">
    <property type="entry name" value="Glycosyltransferase_ALG3"/>
</dbReference>
<sequence length="370" mass="40734">MVEAGERRYDRIRGPQGPLVYPAGFVWLYGGLRRLTDGVVSAAQPWFAAMYVADVAAAAAIYSKAFGDDDDGDRRFPPIALCLLAASRRAHSVFALRLFNDAPCALFMRLAVLLLISDWTKAACVLFSAAVSVKMSALLYAPAWYVALASRGGHRGAARGIALCAAVQAALAAPFLAADPRAYVVTAFDFGRGFKHKWSVNFKWVPCRRHDVIETDLADCEGPFASTWFKALTLGAHLVALLVAAERRWCRPHGGLWNFFFKNPRTRLTPLALAAMLFECNFIGMTFARSLHFQFVVWYHNSLPFLAACTDLPRLAQLLLLLAIEAAWNPWGSSDTSSLLSSLLLTLAHFFLLLALLSARPLVILKKKDP</sequence>
<feature type="transmembrane region" description="Helical" evidence="11">
    <location>
        <begin position="125"/>
        <end position="148"/>
    </location>
</feature>
<feature type="transmembrane region" description="Helical" evidence="11">
    <location>
        <begin position="266"/>
        <end position="288"/>
    </location>
</feature>
<dbReference type="EMBL" id="JAQMWT010000684">
    <property type="protein sequence ID" value="KAJ8598198.1"/>
    <property type="molecule type" value="Genomic_DNA"/>
</dbReference>
<evidence type="ECO:0000256" key="11">
    <source>
        <dbReference type="SAM" id="Phobius"/>
    </source>
</evidence>
<evidence type="ECO:0000256" key="4">
    <source>
        <dbReference type="ARBA" id="ARBA00022676"/>
    </source>
</evidence>
<dbReference type="PANTHER" id="PTHR12646">
    <property type="entry name" value="NOT56 - RELATED"/>
    <property type="match status" value="1"/>
</dbReference>
<evidence type="ECO:0000256" key="1">
    <source>
        <dbReference type="ARBA" id="ARBA00004477"/>
    </source>
</evidence>
<dbReference type="GO" id="GO:0052925">
    <property type="term" value="F:dol-P-Man:Man(5)GlcNAc(2)-PP-Dol alpha-1,3-mannosyltransferase activity"/>
    <property type="evidence" value="ECO:0007669"/>
    <property type="project" value="UniProtKB-EC"/>
</dbReference>
<dbReference type="AlphaFoldDB" id="A0AAD7XGA9"/>
<keyword evidence="13" id="KW-1185">Reference proteome</keyword>
<dbReference type="PANTHER" id="PTHR12646:SF0">
    <property type="entry name" value="DOL-P-MAN:MAN(5)GLCNAC(2)-PP-DOL ALPHA-1,3-MANNOSYLTRANSFERASE"/>
    <property type="match status" value="1"/>
</dbReference>
<keyword evidence="6 11" id="KW-0812">Transmembrane</keyword>
<dbReference type="Pfam" id="PF05208">
    <property type="entry name" value="ALG3"/>
    <property type="match status" value="1"/>
</dbReference>
<reference evidence="12" key="1">
    <citation type="submission" date="2023-01" db="EMBL/GenBank/DDBJ databases">
        <title>Metagenome sequencing of chrysophaentin producing Chrysophaeum taylorii.</title>
        <authorList>
            <person name="Davison J."/>
            <person name="Bewley C."/>
        </authorList>
    </citation>
    <scope>NUCLEOTIDE SEQUENCE</scope>
    <source>
        <strain evidence="12">NIES-1699</strain>
    </source>
</reference>
<comment type="caution">
    <text evidence="12">The sequence shown here is derived from an EMBL/GenBank/DDBJ whole genome shotgun (WGS) entry which is preliminary data.</text>
</comment>
<evidence type="ECO:0000256" key="3">
    <source>
        <dbReference type="ARBA" id="ARBA00011964"/>
    </source>
</evidence>
<dbReference type="Proteomes" id="UP001230188">
    <property type="component" value="Unassembled WGS sequence"/>
</dbReference>
<evidence type="ECO:0000256" key="9">
    <source>
        <dbReference type="ARBA" id="ARBA00023136"/>
    </source>
</evidence>
<evidence type="ECO:0000256" key="5">
    <source>
        <dbReference type="ARBA" id="ARBA00022679"/>
    </source>
</evidence>
<comment type="pathway">
    <text evidence="2">Protein modification; protein glycosylation.</text>
</comment>
<keyword evidence="8 11" id="KW-1133">Transmembrane helix</keyword>
<evidence type="ECO:0000256" key="8">
    <source>
        <dbReference type="ARBA" id="ARBA00022989"/>
    </source>
</evidence>
<comment type="catalytic activity">
    <reaction evidence="10">
        <text>an alpha-D-Man-(1-&gt;2)-alpha-D-Man-(1-&gt;2)-alpha-D-Man-(1-&gt;3)-[alpha-D-Man-(1-&gt;6)]-beta-D-Man-(1-&gt;4)-beta-D-GlcNAc-(1-&gt;4)-alpha-D-GlcNAc-diphospho-di-trans,poly-cis-dolichol + a di-trans,poly-cis-dolichyl beta-D-mannosyl phosphate = an alpha-D-Man-(1-&gt;2)-alpha-D-Man-(1-&gt;2)-alpha-D-Man-(1-&gt;3)-[alpha-D-Man-(1-&gt;3)-alpha-D-Man-(1-&gt;6)]-beta-D-Man-(1-&gt;4)-beta-D-GlcNAc-(1-&gt;4)-alpha-D-GlcNAc-diphospho-di-trans,poly-cis-dolichol + a di-trans,poly-cis-dolichyl phosphate + H(+)</text>
        <dbReference type="Rhea" id="RHEA:29527"/>
        <dbReference type="Rhea" id="RHEA-COMP:19498"/>
        <dbReference type="Rhea" id="RHEA-COMP:19501"/>
        <dbReference type="Rhea" id="RHEA-COMP:19516"/>
        <dbReference type="Rhea" id="RHEA-COMP:19517"/>
        <dbReference type="ChEBI" id="CHEBI:15378"/>
        <dbReference type="ChEBI" id="CHEBI:57683"/>
        <dbReference type="ChEBI" id="CHEBI:58211"/>
        <dbReference type="ChEBI" id="CHEBI:132515"/>
        <dbReference type="ChEBI" id="CHEBI:132516"/>
        <dbReference type="EC" id="2.4.1.258"/>
    </reaction>
    <physiologicalReaction direction="left-to-right" evidence="10">
        <dbReference type="Rhea" id="RHEA:29528"/>
    </physiologicalReaction>
</comment>
<evidence type="ECO:0000313" key="13">
    <source>
        <dbReference type="Proteomes" id="UP001230188"/>
    </source>
</evidence>
<evidence type="ECO:0000256" key="7">
    <source>
        <dbReference type="ARBA" id="ARBA00022824"/>
    </source>
</evidence>
<dbReference type="GO" id="GO:0005789">
    <property type="term" value="C:endoplasmic reticulum membrane"/>
    <property type="evidence" value="ECO:0007669"/>
    <property type="project" value="UniProtKB-SubCell"/>
</dbReference>
<proteinExistence type="predicted"/>
<evidence type="ECO:0000256" key="2">
    <source>
        <dbReference type="ARBA" id="ARBA00004922"/>
    </source>
</evidence>